<dbReference type="GO" id="GO:0000781">
    <property type="term" value="C:chromosome, telomeric region"/>
    <property type="evidence" value="ECO:0007669"/>
    <property type="project" value="UniProtKB-SubCell"/>
</dbReference>
<dbReference type="STRING" id="4955.A0A1G4MHX6"/>
<evidence type="ECO:0000256" key="1">
    <source>
        <dbReference type="ARBA" id="ARBA00004123"/>
    </source>
</evidence>
<evidence type="ECO:0000259" key="9">
    <source>
        <dbReference type="Pfam" id="PF10341"/>
    </source>
</evidence>
<dbReference type="EMBL" id="LT598486">
    <property type="protein sequence ID" value="SCW03454.1"/>
    <property type="molecule type" value="Genomic_DNA"/>
</dbReference>
<dbReference type="AlphaFoldDB" id="A0A1G4MHX6"/>
<evidence type="ECO:0000256" key="2">
    <source>
        <dbReference type="ARBA" id="ARBA00004574"/>
    </source>
</evidence>
<sequence length="192" mass="22378">MPRIILSSKLKDSESIYLHDWIIQLIGSKFNVHIKQPLFPKVQKLIPKLRLGRHAILSSPIVSSSHHFLKITKFHNIDRFRVFASGRDDTCHILVEFTPKCVSDFERTNHLRITADTVNTIFIIGDVNLVYKRLSEVQQNWKLNLAIDSRLKSIPVLVINQCYVFDMDQIGTTKVFPYVYKHEKFLEIAFDN</sequence>
<keyword evidence="5" id="KW-0539">Nucleus</keyword>
<dbReference type="GO" id="GO:0007004">
    <property type="term" value="P:telomere maintenance via telomerase"/>
    <property type="evidence" value="ECO:0007669"/>
    <property type="project" value="InterPro"/>
</dbReference>
<evidence type="ECO:0000256" key="4">
    <source>
        <dbReference type="ARBA" id="ARBA00022895"/>
    </source>
</evidence>
<evidence type="ECO:0000313" key="10">
    <source>
        <dbReference type="EMBL" id="SCW03454.1"/>
    </source>
</evidence>
<dbReference type="Pfam" id="PF10341">
    <property type="entry name" value="TPP1"/>
    <property type="match status" value="1"/>
</dbReference>
<dbReference type="Gene3D" id="2.40.50.960">
    <property type="match status" value="1"/>
</dbReference>
<comment type="function">
    <text evidence="8">Component of the telomerase complex involved in telomere replication. Stimulates RNA/DNA heteroduplex unwinding which favors the telomere replication by the telomerase.</text>
</comment>
<evidence type="ECO:0000256" key="8">
    <source>
        <dbReference type="ARBA" id="ARBA00024878"/>
    </source>
</evidence>
<reference evidence="10 11" key="1">
    <citation type="submission" date="2016-03" db="EMBL/GenBank/DDBJ databases">
        <authorList>
            <person name="Devillers H."/>
        </authorList>
    </citation>
    <scope>NUCLEOTIDE SEQUENCE [LARGE SCALE GENOMIC DNA]</scope>
    <source>
        <strain evidence="10">CBS 6772</strain>
    </source>
</reference>
<dbReference type="OMA" id="NCRITSE"/>
<dbReference type="InterPro" id="IPR019437">
    <property type="entry name" value="TPP1/Est3"/>
</dbReference>
<evidence type="ECO:0000313" key="11">
    <source>
        <dbReference type="Proteomes" id="UP000190831"/>
    </source>
</evidence>
<proteinExistence type="inferred from homology"/>
<dbReference type="GO" id="GO:0005697">
    <property type="term" value="C:telomerase holoenzyme complex"/>
    <property type="evidence" value="ECO:0007669"/>
    <property type="project" value="InterPro"/>
</dbReference>
<organism evidence="10 11">
    <name type="scientific">Lachancea fermentati</name>
    <name type="common">Zygosaccharomyces fermentati</name>
    <dbReference type="NCBI Taxonomy" id="4955"/>
    <lineage>
        <taxon>Eukaryota</taxon>
        <taxon>Fungi</taxon>
        <taxon>Dikarya</taxon>
        <taxon>Ascomycota</taxon>
        <taxon>Saccharomycotina</taxon>
        <taxon>Saccharomycetes</taxon>
        <taxon>Saccharomycetales</taxon>
        <taxon>Saccharomycetaceae</taxon>
        <taxon>Lachancea</taxon>
    </lineage>
</organism>
<dbReference type="OrthoDB" id="4069148at2759"/>
<feature type="domain" description="Shelterin complex subunit TPP1/Est3" evidence="9">
    <location>
        <begin position="18"/>
        <end position="177"/>
    </location>
</feature>
<evidence type="ECO:0000256" key="3">
    <source>
        <dbReference type="ARBA" id="ARBA00022454"/>
    </source>
</evidence>
<comment type="similarity">
    <text evidence="6">Belongs to the EST3 family.</text>
</comment>
<evidence type="ECO:0000256" key="5">
    <source>
        <dbReference type="ARBA" id="ARBA00023242"/>
    </source>
</evidence>
<dbReference type="GO" id="GO:0042162">
    <property type="term" value="F:telomeric DNA binding"/>
    <property type="evidence" value="ECO:0007669"/>
    <property type="project" value="InterPro"/>
</dbReference>
<comment type="subcellular location">
    <subcellularLocation>
        <location evidence="2">Chromosome</location>
        <location evidence="2">Telomere</location>
    </subcellularLocation>
    <subcellularLocation>
        <location evidence="1">Nucleus</location>
    </subcellularLocation>
</comment>
<keyword evidence="4" id="KW-0779">Telomere</keyword>
<keyword evidence="3" id="KW-0158">Chromosome</keyword>
<evidence type="ECO:0000256" key="6">
    <source>
        <dbReference type="ARBA" id="ARBA00023777"/>
    </source>
</evidence>
<name>A0A1G4MHX6_LACFM</name>
<gene>
    <name evidence="10" type="ORF">LAFE_0G10792G</name>
</gene>
<accession>A0A1G4MHX6</accession>
<protein>
    <recommendedName>
        <fullName evidence="7">Telomere replication protein EST3</fullName>
    </recommendedName>
</protein>
<keyword evidence="11" id="KW-1185">Reference proteome</keyword>
<evidence type="ECO:0000256" key="7">
    <source>
        <dbReference type="ARBA" id="ARBA00023906"/>
    </source>
</evidence>
<dbReference type="Proteomes" id="UP000190831">
    <property type="component" value="Chromosome G"/>
</dbReference>